<dbReference type="RefSeq" id="WP_013790550.1">
    <property type="nucleotide sequence ID" value="NC_015556.1"/>
</dbReference>
<proteinExistence type="predicted"/>
<accession>F6AFF8</accession>
<keyword evidence="2" id="KW-1185">Reference proteome</keyword>
<dbReference type="KEGG" id="pfv:Psefu_1443"/>
<name>F6AFF8_PSEF1</name>
<organism evidence="1 2">
    <name type="scientific">Pseudomonas fulva (strain 12-X)</name>
    <dbReference type="NCBI Taxonomy" id="743720"/>
    <lineage>
        <taxon>Bacteria</taxon>
        <taxon>Pseudomonadati</taxon>
        <taxon>Pseudomonadota</taxon>
        <taxon>Gammaproteobacteria</taxon>
        <taxon>Pseudomonadales</taxon>
        <taxon>Pseudomonadaceae</taxon>
        <taxon>Pseudomonas</taxon>
    </lineage>
</organism>
<reference evidence="1 2" key="1">
    <citation type="submission" date="2011-04" db="EMBL/GenBank/DDBJ databases">
        <title>Complete sequence of Pseudomonas fulva 12-X.</title>
        <authorList>
            <consortium name="US DOE Joint Genome Institute"/>
            <person name="Lucas S."/>
            <person name="Han J."/>
            <person name="Lapidus A."/>
            <person name="Cheng J.-F."/>
            <person name="Goodwin L."/>
            <person name="Pitluck S."/>
            <person name="Peters L."/>
            <person name="Mikhailova N."/>
            <person name="Pagani I."/>
            <person name="Davenport K."/>
            <person name="Han C."/>
            <person name="Tapia R."/>
            <person name="Land M."/>
            <person name="Hauser L."/>
            <person name="Kyrpides N."/>
            <person name="Ivanova N."/>
            <person name="Pagani I."/>
            <person name="Lcollab F.I."/>
            <person name="Woyke T."/>
        </authorList>
    </citation>
    <scope>NUCLEOTIDE SEQUENCE [LARGE SCALE GENOMIC DNA]</scope>
    <source>
        <strain evidence="2">12-X</strain>
    </source>
</reference>
<evidence type="ECO:0000313" key="1">
    <source>
        <dbReference type="EMBL" id="AEF21419.1"/>
    </source>
</evidence>
<evidence type="ECO:0000313" key="2">
    <source>
        <dbReference type="Proteomes" id="UP000000686"/>
    </source>
</evidence>
<dbReference type="OrthoDB" id="7028331at2"/>
<protein>
    <submittedName>
        <fullName evidence="1">Uncharacterized protein</fullName>
    </submittedName>
</protein>
<gene>
    <name evidence="1" type="ordered locus">Psefu_1443</name>
</gene>
<sequence length="191" mass="20204">MNEVIEALLVAWGNEVISPALDVSIRSPLGTMDEEGARGVGGSRCLSSVECEVAVSRASAAVDRGITLLAADEVDGGLGSKGRALRYLAVVRYTSRPKLAVAAQCHTLGISMRTYRTRVGELHQELAKVLPGIAAERDVEERGTDAATAARSRARAVRSAAKAEATRLELLKATGRANRDAYRSAVKACDL</sequence>
<dbReference type="AlphaFoldDB" id="F6AFF8"/>
<dbReference type="EMBL" id="CP002727">
    <property type="protein sequence ID" value="AEF21419.1"/>
    <property type="molecule type" value="Genomic_DNA"/>
</dbReference>
<dbReference type="Proteomes" id="UP000000686">
    <property type="component" value="Chromosome"/>
</dbReference>
<dbReference type="STRING" id="743720.Psefu_1443"/>
<dbReference type="HOGENOM" id="CLU_1420360_0_0_6"/>